<dbReference type="AlphaFoldDB" id="A0A940SQL3"/>
<evidence type="ECO:0000313" key="4">
    <source>
        <dbReference type="Proteomes" id="UP000674938"/>
    </source>
</evidence>
<dbReference type="EMBL" id="JAEEGA010000001">
    <property type="protein sequence ID" value="MBP1039837.1"/>
    <property type="molecule type" value="Genomic_DNA"/>
</dbReference>
<name>A0A940SQL3_9ENTE</name>
<organism evidence="3 4">
    <name type="scientific">Vagococcus allomyrinae</name>
    <dbReference type="NCBI Taxonomy" id="2794353"/>
    <lineage>
        <taxon>Bacteria</taxon>
        <taxon>Bacillati</taxon>
        <taxon>Bacillota</taxon>
        <taxon>Bacilli</taxon>
        <taxon>Lactobacillales</taxon>
        <taxon>Enterococcaceae</taxon>
        <taxon>Vagococcus</taxon>
    </lineage>
</organism>
<feature type="domain" description="Competence protein CoiA-like N-terminal" evidence="2">
    <location>
        <begin position="15"/>
        <end position="61"/>
    </location>
</feature>
<sequence length="397" mass="47132">MYIGHNDHGERVNLMGRSKQDISKLTNQRWWCQSCGMPLSIKNGLVKQSHFAHRKDSACQNFSEGETEEHLEGKRILAQWCDKFQLQYQLEAYLPELNQRPDLLLAGEIAIEFQCSPLSLPRFIERTENYQRHGYRVVWVLGKHFFVGKRLTAFQRSCLAYQQQIGFYLWELDVDKERLACLLHMEEVLGNERPFYSRKVWEKGSISLLSVFKFPQHSKLFIRREYDQQAILLSYFDKIERGLVRRDRQILSIQDLLYQQGHHLRGLDTCFFLPITQPLFGKEAVLMWRLLVWETLKKSPKTTFSDLFQDFYLSFKQSQSSYFVMPMVPLERNLRLFLGDYLAVLSHYDYLVYQEGYFCLRQLPQVFMSGQERSREVRHRLANSNHISAIPRQNMLS</sequence>
<dbReference type="Pfam" id="PF06054">
    <property type="entry name" value="CoiA_nuc"/>
    <property type="match status" value="1"/>
</dbReference>
<evidence type="ECO:0000259" key="1">
    <source>
        <dbReference type="Pfam" id="PF06054"/>
    </source>
</evidence>
<dbReference type="Proteomes" id="UP000674938">
    <property type="component" value="Unassembled WGS sequence"/>
</dbReference>
<keyword evidence="4" id="KW-1185">Reference proteome</keyword>
<evidence type="ECO:0000259" key="2">
    <source>
        <dbReference type="Pfam" id="PF25164"/>
    </source>
</evidence>
<proteinExistence type="predicted"/>
<accession>A0A940SQL3</accession>
<dbReference type="InterPro" id="IPR057253">
    <property type="entry name" value="CoiA-like_N"/>
</dbReference>
<feature type="domain" description="Competence protein CoiA nuclease-like" evidence="1">
    <location>
        <begin position="66"/>
        <end position="208"/>
    </location>
</feature>
<comment type="caution">
    <text evidence="3">The sequence shown here is derived from an EMBL/GenBank/DDBJ whole genome shotgun (WGS) entry which is preliminary data.</text>
</comment>
<dbReference type="RefSeq" id="WP_209524721.1">
    <property type="nucleotide sequence ID" value="NZ_JAEEGA010000001.1"/>
</dbReference>
<evidence type="ECO:0008006" key="5">
    <source>
        <dbReference type="Google" id="ProtNLM"/>
    </source>
</evidence>
<reference evidence="3" key="1">
    <citation type="submission" date="2020-12" db="EMBL/GenBank/DDBJ databases">
        <title>Vagococcus allomyrinae sp. nov. and Enterococcus lavae sp. nov., isolated from the larvae of Allomyrina dichotoma.</title>
        <authorList>
            <person name="Lee S.D."/>
        </authorList>
    </citation>
    <scope>NUCLEOTIDE SEQUENCE</scope>
    <source>
        <strain evidence="3">BWB3-3</strain>
    </source>
</reference>
<dbReference type="Pfam" id="PF25164">
    <property type="entry name" value="CoiA_N"/>
    <property type="match status" value="1"/>
</dbReference>
<dbReference type="InterPro" id="IPR010330">
    <property type="entry name" value="CoiA_nuc"/>
</dbReference>
<protein>
    <recommendedName>
        <fullName evidence="5">Competence protein CoiA</fullName>
    </recommendedName>
</protein>
<evidence type="ECO:0000313" key="3">
    <source>
        <dbReference type="EMBL" id="MBP1039837.1"/>
    </source>
</evidence>
<gene>
    <name evidence="3" type="ORF">I6N95_02320</name>
</gene>